<evidence type="ECO:0000313" key="2">
    <source>
        <dbReference type="Proteomes" id="UP000183832"/>
    </source>
</evidence>
<dbReference type="Proteomes" id="UP000183832">
    <property type="component" value="Unassembled WGS sequence"/>
</dbReference>
<keyword evidence="2" id="KW-1185">Reference proteome</keyword>
<dbReference type="EMBL" id="CVRI01000039">
    <property type="protein sequence ID" value="CRK94655.1"/>
    <property type="molecule type" value="Genomic_DNA"/>
</dbReference>
<proteinExistence type="predicted"/>
<dbReference type="AlphaFoldDB" id="A0A1J1I2T0"/>
<protein>
    <submittedName>
        <fullName evidence="1">CLUMA_CG008155, isoform A</fullName>
    </submittedName>
</protein>
<evidence type="ECO:0000313" key="1">
    <source>
        <dbReference type="EMBL" id="CRK94655.1"/>
    </source>
</evidence>
<organism evidence="1 2">
    <name type="scientific">Clunio marinus</name>
    <dbReference type="NCBI Taxonomy" id="568069"/>
    <lineage>
        <taxon>Eukaryota</taxon>
        <taxon>Metazoa</taxon>
        <taxon>Ecdysozoa</taxon>
        <taxon>Arthropoda</taxon>
        <taxon>Hexapoda</taxon>
        <taxon>Insecta</taxon>
        <taxon>Pterygota</taxon>
        <taxon>Neoptera</taxon>
        <taxon>Endopterygota</taxon>
        <taxon>Diptera</taxon>
        <taxon>Nematocera</taxon>
        <taxon>Chironomoidea</taxon>
        <taxon>Chironomidae</taxon>
        <taxon>Clunio</taxon>
    </lineage>
</organism>
<gene>
    <name evidence="1" type="ORF">CLUMA_CG008155</name>
</gene>
<name>A0A1J1I2T0_9DIPT</name>
<sequence>MFETKMFSISQPPNAICLQIEGILRIKINEAHNGFQSLHTYEVQFRISFRVMISDIYLFSTISTRINIKLSYIYDCVCKMFYESLHQNLPKRCFVRFVIDVMTV</sequence>
<accession>A0A1J1I2T0</accession>
<reference evidence="1 2" key="1">
    <citation type="submission" date="2015-04" db="EMBL/GenBank/DDBJ databases">
        <authorList>
            <person name="Syromyatnikov M.Y."/>
            <person name="Popov V.N."/>
        </authorList>
    </citation>
    <scope>NUCLEOTIDE SEQUENCE [LARGE SCALE GENOMIC DNA]</scope>
</reference>